<sequence>MSPPGYIGVASMRVFARPSALLGGSHTTNPHSLRAAHLIISRRPHLTPGTRRNITIAAAVETTITTTQHLFTELHHVTGTPWFVTIPLIALSVNLIARLPLTIYTRKVAQRRAELTPIIRAWSTRHVKDISKEARLVPGQAPNEEVGKRLLKTSRRLFEGFGVQRWKDYSSFGVFPVWIISIESLRRLCGGPRGLIGTLVFGSKSAEEGGSSATSSSDAADVVSTEAVPATQDVMSAVGSGADPSLATGGCLWFPDLMAADPSHILPFALSAILVANILPRTQYGLRAFFGMEQPEGKPTTIAQTPLGVRFHRALMIVALFVGPATMDLPAALHLYWISSATLTMLSTELVHKFMPLPKSDIKPCAGVDSVLMRPTR</sequence>
<organism evidence="6 7">
    <name type="scientific">Diplogelasinospora grovesii</name>
    <dbReference type="NCBI Taxonomy" id="303347"/>
    <lineage>
        <taxon>Eukaryota</taxon>
        <taxon>Fungi</taxon>
        <taxon>Dikarya</taxon>
        <taxon>Ascomycota</taxon>
        <taxon>Pezizomycotina</taxon>
        <taxon>Sordariomycetes</taxon>
        <taxon>Sordariomycetidae</taxon>
        <taxon>Sordariales</taxon>
        <taxon>Diplogelasinosporaceae</taxon>
        <taxon>Diplogelasinospora</taxon>
    </lineage>
</organism>
<dbReference type="PANTHER" id="PTHR12428">
    <property type="entry name" value="OXA1"/>
    <property type="match status" value="1"/>
</dbReference>
<dbReference type="AlphaFoldDB" id="A0AAN6SAF7"/>
<dbReference type="GO" id="GO:0032979">
    <property type="term" value="P:protein insertion into mitochondrial inner membrane from matrix"/>
    <property type="evidence" value="ECO:0007669"/>
    <property type="project" value="TreeGrafter"/>
</dbReference>
<evidence type="ECO:0000313" key="6">
    <source>
        <dbReference type="EMBL" id="KAK3946444.1"/>
    </source>
</evidence>
<keyword evidence="4" id="KW-1133">Transmembrane helix</keyword>
<dbReference type="EMBL" id="MU853752">
    <property type="protein sequence ID" value="KAK3946444.1"/>
    <property type="molecule type" value="Genomic_DNA"/>
</dbReference>
<keyword evidence="3" id="KW-0812">Transmembrane</keyword>
<comment type="subcellular location">
    <subcellularLocation>
        <location evidence="1">Membrane</location>
        <topology evidence="1">Multi-pass membrane protein</topology>
    </subcellularLocation>
</comment>
<evidence type="ECO:0000313" key="7">
    <source>
        <dbReference type="Proteomes" id="UP001303473"/>
    </source>
</evidence>
<evidence type="ECO:0000256" key="2">
    <source>
        <dbReference type="ARBA" id="ARBA00009877"/>
    </source>
</evidence>
<protein>
    <submittedName>
        <fullName evidence="6">Uncharacterized protein</fullName>
    </submittedName>
</protein>
<evidence type="ECO:0000256" key="3">
    <source>
        <dbReference type="ARBA" id="ARBA00022692"/>
    </source>
</evidence>
<evidence type="ECO:0000256" key="4">
    <source>
        <dbReference type="ARBA" id="ARBA00022989"/>
    </source>
</evidence>
<dbReference type="Proteomes" id="UP001303473">
    <property type="component" value="Unassembled WGS sequence"/>
</dbReference>
<keyword evidence="7" id="KW-1185">Reference proteome</keyword>
<keyword evidence="5" id="KW-0472">Membrane</keyword>
<dbReference type="GO" id="GO:0005743">
    <property type="term" value="C:mitochondrial inner membrane"/>
    <property type="evidence" value="ECO:0007669"/>
    <property type="project" value="TreeGrafter"/>
</dbReference>
<dbReference type="GO" id="GO:0033617">
    <property type="term" value="P:mitochondrial respiratory chain complex IV assembly"/>
    <property type="evidence" value="ECO:0007669"/>
    <property type="project" value="TreeGrafter"/>
</dbReference>
<evidence type="ECO:0000256" key="5">
    <source>
        <dbReference type="ARBA" id="ARBA00023136"/>
    </source>
</evidence>
<dbReference type="GO" id="GO:0032977">
    <property type="term" value="F:membrane insertase activity"/>
    <property type="evidence" value="ECO:0007669"/>
    <property type="project" value="InterPro"/>
</dbReference>
<evidence type="ECO:0000256" key="1">
    <source>
        <dbReference type="ARBA" id="ARBA00004141"/>
    </source>
</evidence>
<comment type="caution">
    <text evidence="6">The sequence shown here is derived from an EMBL/GenBank/DDBJ whole genome shotgun (WGS) entry which is preliminary data.</text>
</comment>
<dbReference type="PANTHER" id="PTHR12428:SF65">
    <property type="entry name" value="CYTOCHROME C OXIDASE ASSEMBLY PROTEIN COX18, MITOCHONDRIAL"/>
    <property type="match status" value="1"/>
</dbReference>
<dbReference type="InterPro" id="IPR001708">
    <property type="entry name" value="YidC/ALB3/OXA1/COX18"/>
</dbReference>
<gene>
    <name evidence="6" type="ORF">QBC46DRAFT_369792</name>
</gene>
<name>A0AAN6SAF7_9PEZI</name>
<accession>A0AAN6SAF7</accession>
<proteinExistence type="inferred from homology"/>
<comment type="similarity">
    <text evidence="2">Belongs to the OXA1/ALB3/YidC family.</text>
</comment>
<reference evidence="7" key="1">
    <citation type="journal article" date="2023" name="Mol. Phylogenet. Evol.">
        <title>Genome-scale phylogeny and comparative genomics of the fungal order Sordariales.</title>
        <authorList>
            <person name="Hensen N."/>
            <person name="Bonometti L."/>
            <person name="Westerberg I."/>
            <person name="Brannstrom I.O."/>
            <person name="Guillou S."/>
            <person name="Cros-Aarteil S."/>
            <person name="Calhoun S."/>
            <person name="Haridas S."/>
            <person name="Kuo A."/>
            <person name="Mondo S."/>
            <person name="Pangilinan J."/>
            <person name="Riley R."/>
            <person name="LaButti K."/>
            <person name="Andreopoulos B."/>
            <person name="Lipzen A."/>
            <person name="Chen C."/>
            <person name="Yan M."/>
            <person name="Daum C."/>
            <person name="Ng V."/>
            <person name="Clum A."/>
            <person name="Steindorff A."/>
            <person name="Ohm R.A."/>
            <person name="Martin F."/>
            <person name="Silar P."/>
            <person name="Natvig D.O."/>
            <person name="Lalanne C."/>
            <person name="Gautier V."/>
            <person name="Ament-Velasquez S.L."/>
            <person name="Kruys A."/>
            <person name="Hutchinson M.I."/>
            <person name="Powell A.J."/>
            <person name="Barry K."/>
            <person name="Miller A.N."/>
            <person name="Grigoriev I.V."/>
            <person name="Debuchy R."/>
            <person name="Gladieux P."/>
            <person name="Hiltunen Thoren M."/>
            <person name="Johannesson H."/>
        </authorList>
    </citation>
    <scope>NUCLEOTIDE SEQUENCE [LARGE SCALE GENOMIC DNA]</scope>
    <source>
        <strain evidence="7">CBS 340.73</strain>
    </source>
</reference>